<evidence type="ECO:0000313" key="3">
    <source>
        <dbReference type="RefSeq" id="XP_044927523.1"/>
    </source>
</evidence>
<feature type="region of interest" description="Disordered" evidence="1">
    <location>
        <begin position="1"/>
        <end position="245"/>
    </location>
</feature>
<evidence type="ECO:0000256" key="1">
    <source>
        <dbReference type="SAM" id="MobiDB-lite"/>
    </source>
</evidence>
<feature type="compositionally biased region" description="Low complexity" evidence="1">
    <location>
        <begin position="150"/>
        <end position="162"/>
    </location>
</feature>
<organism evidence="2 3">
    <name type="scientific">Mustela putorius furo</name>
    <name type="common">European domestic ferret</name>
    <name type="synonym">Mustela furo</name>
    <dbReference type="NCBI Taxonomy" id="9669"/>
    <lineage>
        <taxon>Eukaryota</taxon>
        <taxon>Metazoa</taxon>
        <taxon>Chordata</taxon>
        <taxon>Craniata</taxon>
        <taxon>Vertebrata</taxon>
        <taxon>Euteleostomi</taxon>
        <taxon>Mammalia</taxon>
        <taxon>Eutheria</taxon>
        <taxon>Laurasiatheria</taxon>
        <taxon>Carnivora</taxon>
        <taxon>Caniformia</taxon>
        <taxon>Musteloidea</taxon>
        <taxon>Mustelidae</taxon>
        <taxon>Mustelinae</taxon>
        <taxon>Mustela</taxon>
    </lineage>
</organism>
<feature type="compositionally biased region" description="Basic residues" evidence="1">
    <location>
        <begin position="163"/>
        <end position="173"/>
    </location>
</feature>
<protein>
    <submittedName>
        <fullName evidence="3">Spidroin-2-like</fullName>
    </submittedName>
</protein>
<evidence type="ECO:0000313" key="2">
    <source>
        <dbReference type="Proteomes" id="UP000000715"/>
    </source>
</evidence>
<feature type="compositionally biased region" description="Gly residues" evidence="1">
    <location>
        <begin position="189"/>
        <end position="198"/>
    </location>
</feature>
<reference evidence="3" key="1">
    <citation type="submission" date="2025-08" db="UniProtKB">
        <authorList>
            <consortium name="RefSeq"/>
        </authorList>
    </citation>
    <scope>IDENTIFICATION</scope>
    <source>
        <tissue evidence="3">Brain</tissue>
    </source>
</reference>
<dbReference type="AlphaFoldDB" id="A0A8U0UU48"/>
<accession>A0A8U0UU48</accession>
<name>A0A8U0UU48_MUSPF</name>
<dbReference type="Proteomes" id="UP000000715">
    <property type="component" value="Unplaced"/>
</dbReference>
<feature type="compositionally biased region" description="Low complexity" evidence="1">
    <location>
        <begin position="71"/>
        <end position="91"/>
    </location>
</feature>
<dbReference type="RefSeq" id="XP_044927523.1">
    <property type="nucleotide sequence ID" value="XM_045071588.1"/>
</dbReference>
<proteinExistence type="predicted"/>
<sequence>MGVFLSPTGVSSSPRPSGGKGLRSSGERGCPRPRARLRSGVPPRVGFSYSPLSLSWPGQQGPGGRGCRLRSLATVASASSSPVPSGPLPSAREAPGAATSRAPASPGSVGARRRTDSVRARLGLGLGSAPLQAPAPPRPPRRAPRPSPSPARQAAAAAASPRGLRRSGRRRAAGRAAGVRGAGRDARPGAGGWRGVGVGRRRPATGPREQLAWARDGSPLPSVGTVPRSRRTPSAATAHAPSGVFSARPTRGVLSGTALMGFPLPGDGV</sequence>
<dbReference type="GeneID" id="123389628"/>
<keyword evidence="2" id="KW-1185">Reference proteome</keyword>
<gene>
    <name evidence="3" type="primary">LOC123389628</name>
</gene>